<evidence type="ECO:0000256" key="3">
    <source>
        <dbReference type="ARBA" id="ARBA00022448"/>
    </source>
</evidence>
<dbReference type="STRING" id="1291764.GCA_001311235_01269"/>
<feature type="transmembrane region" description="Helical" evidence="8">
    <location>
        <begin position="39"/>
        <end position="62"/>
    </location>
</feature>
<dbReference type="InterPro" id="IPR011606">
    <property type="entry name" value="Brnchd-chn_aa_trnsp_permease"/>
</dbReference>
<comment type="similarity">
    <text evidence="2">Belongs to the AzlC family.</text>
</comment>
<proteinExistence type="inferred from homology"/>
<dbReference type="GO" id="GO:1903785">
    <property type="term" value="P:L-valine transmembrane transport"/>
    <property type="evidence" value="ECO:0007669"/>
    <property type="project" value="TreeGrafter"/>
</dbReference>
<accession>A0A2A5RNF0</accession>
<sequence>MNNQLTFEQGIRETIPTVFGYIGIGLAFGIIASSNGLNAFVVFLLSAVVYAGSGQFVMVTLLALKSPILSIVMSVFLVNSRMILLSTTVAPFFKKESLFKNVLIGTFLTDESFALGMSKKNYTEGILKFEWFNAVNLLAYSTWVVSTVIGSLVGQIIPNPSQFGFEFAVVAMFIGLLYLQVIGDHVKGLKLQVIVILLTLVLFYFGLIFIPGNILILFVTLLACGLGVFIKRAFF</sequence>
<dbReference type="PANTHER" id="PTHR34979">
    <property type="entry name" value="INNER MEMBRANE PROTEIN YGAZ"/>
    <property type="match status" value="1"/>
</dbReference>
<evidence type="ECO:0000256" key="2">
    <source>
        <dbReference type="ARBA" id="ARBA00010735"/>
    </source>
</evidence>
<keyword evidence="6 8" id="KW-1133">Transmembrane helix</keyword>
<evidence type="ECO:0000256" key="7">
    <source>
        <dbReference type="ARBA" id="ARBA00023136"/>
    </source>
</evidence>
<dbReference type="OrthoDB" id="3177005at2"/>
<evidence type="ECO:0000256" key="5">
    <source>
        <dbReference type="ARBA" id="ARBA00022692"/>
    </source>
</evidence>
<feature type="transmembrane region" description="Helical" evidence="8">
    <location>
        <begin position="191"/>
        <end position="210"/>
    </location>
</feature>
<feature type="transmembrane region" description="Helical" evidence="8">
    <location>
        <begin position="137"/>
        <end position="157"/>
    </location>
</feature>
<keyword evidence="10" id="KW-1185">Reference proteome</keyword>
<feature type="transmembrane region" description="Helical" evidence="8">
    <location>
        <begin position="68"/>
        <end position="93"/>
    </location>
</feature>
<dbReference type="EMBL" id="JXJU01000002">
    <property type="protein sequence ID" value="PCS00892.1"/>
    <property type="molecule type" value="Genomic_DNA"/>
</dbReference>
<protein>
    <submittedName>
        <fullName evidence="9">Amino acid permease</fullName>
    </submittedName>
</protein>
<name>A0A2A5RNF0_9LACT</name>
<keyword evidence="5 8" id="KW-0812">Transmembrane</keyword>
<organism evidence="9 10">
    <name type="scientific">Lactococcus fujiensis JCM 16395</name>
    <dbReference type="NCBI Taxonomy" id="1291764"/>
    <lineage>
        <taxon>Bacteria</taxon>
        <taxon>Bacillati</taxon>
        <taxon>Bacillota</taxon>
        <taxon>Bacilli</taxon>
        <taxon>Lactobacillales</taxon>
        <taxon>Streptococcaceae</taxon>
        <taxon>Lactococcus</taxon>
    </lineage>
</organism>
<evidence type="ECO:0000256" key="1">
    <source>
        <dbReference type="ARBA" id="ARBA00004651"/>
    </source>
</evidence>
<comment type="subcellular location">
    <subcellularLocation>
        <location evidence="1">Cell membrane</location>
        <topology evidence="1">Multi-pass membrane protein</topology>
    </subcellularLocation>
</comment>
<feature type="transmembrane region" description="Helical" evidence="8">
    <location>
        <begin position="163"/>
        <end position="179"/>
    </location>
</feature>
<keyword evidence="3" id="KW-0813">Transport</keyword>
<dbReference type="GO" id="GO:0005886">
    <property type="term" value="C:plasma membrane"/>
    <property type="evidence" value="ECO:0007669"/>
    <property type="project" value="UniProtKB-SubCell"/>
</dbReference>
<reference evidence="9 10" key="1">
    <citation type="submission" date="2014-12" db="EMBL/GenBank/DDBJ databases">
        <title>Draft genome sequences of 10 type strains of Lactococcus.</title>
        <authorList>
            <person name="Sun Z."/>
            <person name="Zhong Z."/>
            <person name="Liu W."/>
            <person name="Zhang W."/>
            <person name="Zhang H."/>
        </authorList>
    </citation>
    <scope>NUCLEOTIDE SEQUENCE [LARGE SCALE GENOMIC DNA]</scope>
    <source>
        <strain evidence="9 10">JCM 16395</strain>
    </source>
</reference>
<evidence type="ECO:0000256" key="4">
    <source>
        <dbReference type="ARBA" id="ARBA00022475"/>
    </source>
</evidence>
<evidence type="ECO:0000256" key="6">
    <source>
        <dbReference type="ARBA" id="ARBA00022989"/>
    </source>
</evidence>
<evidence type="ECO:0000313" key="10">
    <source>
        <dbReference type="Proteomes" id="UP000218181"/>
    </source>
</evidence>
<keyword evidence="7 8" id="KW-0472">Membrane</keyword>
<dbReference type="Proteomes" id="UP000218181">
    <property type="component" value="Unassembled WGS sequence"/>
</dbReference>
<dbReference type="AlphaFoldDB" id="A0A2A5RNF0"/>
<dbReference type="RefSeq" id="WP_054639270.1">
    <property type="nucleotide sequence ID" value="NZ_BBAL01000003.1"/>
</dbReference>
<dbReference type="Pfam" id="PF03591">
    <property type="entry name" value="AzlC"/>
    <property type="match status" value="1"/>
</dbReference>
<feature type="transmembrane region" description="Helical" evidence="8">
    <location>
        <begin position="216"/>
        <end position="234"/>
    </location>
</feature>
<evidence type="ECO:0000313" key="9">
    <source>
        <dbReference type="EMBL" id="PCS00892.1"/>
    </source>
</evidence>
<comment type="caution">
    <text evidence="9">The sequence shown here is derived from an EMBL/GenBank/DDBJ whole genome shotgun (WGS) entry which is preliminary data.</text>
</comment>
<gene>
    <name evidence="9" type="ORF">RT41_GL000682</name>
</gene>
<evidence type="ECO:0000256" key="8">
    <source>
        <dbReference type="SAM" id="Phobius"/>
    </source>
</evidence>
<keyword evidence="4" id="KW-1003">Cell membrane</keyword>
<dbReference type="PANTHER" id="PTHR34979:SF1">
    <property type="entry name" value="INNER MEMBRANE PROTEIN YGAZ"/>
    <property type="match status" value="1"/>
</dbReference>
<feature type="transmembrane region" description="Helical" evidence="8">
    <location>
        <begin position="15"/>
        <end position="32"/>
    </location>
</feature>